<evidence type="ECO:0000313" key="4">
    <source>
        <dbReference type="Proteomes" id="UP000754883"/>
    </source>
</evidence>
<dbReference type="GO" id="GO:0005737">
    <property type="term" value="C:cytoplasm"/>
    <property type="evidence" value="ECO:0007669"/>
    <property type="project" value="TreeGrafter"/>
</dbReference>
<proteinExistence type="predicted"/>
<evidence type="ECO:0000313" key="3">
    <source>
        <dbReference type="EMBL" id="CAG9997589.1"/>
    </source>
</evidence>
<gene>
    <name evidence="3" type="ORF">CBYS24578_00003211</name>
</gene>
<dbReference type="OrthoDB" id="3853857at2759"/>
<sequence>MASGQLPKVAKAEDLTVRDGKLTWSSHGVSDEIDVGSLLFALKPPASAHQYIICGLKENNSESAATTFELVLLQTSSIPDQISSLHLVSQIPPHLRPSTDNLVDIVVSTKAGSGLALRFWQAVLHPLLRVAREELAQASPGTEAAKLAGSSQQESVLVTESAGSVPQFAQRLWASHGGQAHRDGVDGGKQSRTVILLSGDGGVVDILNSCEEDHDAQAPAASSSPPQPLVCPLPLGTGNALFHSLHKPVASARPASSPLVLGLQTLFQGAPANLPTFRASFSAGSRVVVAAAEGQQHQAAADGGGATDTPPELLQEEGGNNRPVSYLNGAVVASYGFHASIVHESDTPAYRAHGQKRFGMVAQELLRRSHPYTAQVEIRRPGAASLERVPRETHAYVLVTPLSNLERTFAISPDSRPLDGRLRAVHFGPIGGERIMDVMMRAYDGGKHVGLAWEEDGERVWYDEVEDIRLKALDADGRWRKVCIDGTIVELPVGGDVVVSKSNHTLLRVLAPKEVLPA</sequence>
<dbReference type="GO" id="GO:0001727">
    <property type="term" value="F:lipid kinase activity"/>
    <property type="evidence" value="ECO:0007669"/>
    <property type="project" value="TreeGrafter"/>
</dbReference>
<dbReference type="InterPro" id="IPR001206">
    <property type="entry name" value="Diacylglycerol_kinase_cat_dom"/>
</dbReference>
<dbReference type="InterPro" id="IPR016064">
    <property type="entry name" value="NAD/diacylglycerol_kinase_sf"/>
</dbReference>
<dbReference type="SUPFAM" id="SSF111331">
    <property type="entry name" value="NAD kinase/diacylglycerol kinase-like"/>
    <property type="match status" value="1"/>
</dbReference>
<dbReference type="Gene3D" id="3.40.50.10330">
    <property type="entry name" value="Probable inorganic polyphosphate/atp-NAD kinase, domain 1"/>
    <property type="match status" value="1"/>
</dbReference>
<evidence type="ECO:0000256" key="1">
    <source>
        <dbReference type="SAM" id="MobiDB-lite"/>
    </source>
</evidence>
<dbReference type="GO" id="GO:0016020">
    <property type="term" value="C:membrane"/>
    <property type="evidence" value="ECO:0007669"/>
    <property type="project" value="TreeGrafter"/>
</dbReference>
<keyword evidence="4" id="KW-1185">Reference proteome</keyword>
<comment type="caution">
    <text evidence="3">The sequence shown here is derived from an EMBL/GenBank/DDBJ whole genome shotgun (WGS) entry which is preliminary data.</text>
</comment>
<dbReference type="PROSITE" id="PS50146">
    <property type="entry name" value="DAGK"/>
    <property type="match status" value="1"/>
</dbReference>
<dbReference type="Gene3D" id="2.60.200.40">
    <property type="match status" value="1"/>
</dbReference>
<dbReference type="GO" id="GO:0046512">
    <property type="term" value="P:sphingosine biosynthetic process"/>
    <property type="evidence" value="ECO:0007669"/>
    <property type="project" value="TreeGrafter"/>
</dbReference>
<organism evidence="3 4">
    <name type="scientific">Clonostachys byssicola</name>
    <dbReference type="NCBI Taxonomy" id="160290"/>
    <lineage>
        <taxon>Eukaryota</taxon>
        <taxon>Fungi</taxon>
        <taxon>Dikarya</taxon>
        <taxon>Ascomycota</taxon>
        <taxon>Pezizomycotina</taxon>
        <taxon>Sordariomycetes</taxon>
        <taxon>Hypocreomycetidae</taxon>
        <taxon>Hypocreales</taxon>
        <taxon>Bionectriaceae</taxon>
        <taxon>Clonostachys</taxon>
    </lineage>
</organism>
<dbReference type="AlphaFoldDB" id="A0A9N9URH2"/>
<dbReference type="InterPro" id="IPR050187">
    <property type="entry name" value="Lipid_Phosphate_FormReg"/>
</dbReference>
<protein>
    <recommendedName>
        <fullName evidence="2">DAGKc domain-containing protein</fullName>
    </recommendedName>
</protein>
<feature type="domain" description="DAGKc" evidence="2">
    <location>
        <begin position="97"/>
        <end position="285"/>
    </location>
</feature>
<dbReference type="PANTHER" id="PTHR12358:SF108">
    <property type="entry name" value="DAGKC DOMAIN-CONTAINING PROTEIN"/>
    <property type="match status" value="1"/>
</dbReference>
<dbReference type="InterPro" id="IPR017438">
    <property type="entry name" value="ATP-NAD_kinase_N"/>
</dbReference>
<name>A0A9N9URH2_9HYPO</name>
<dbReference type="PANTHER" id="PTHR12358">
    <property type="entry name" value="SPHINGOSINE KINASE"/>
    <property type="match status" value="1"/>
</dbReference>
<dbReference type="Proteomes" id="UP000754883">
    <property type="component" value="Unassembled WGS sequence"/>
</dbReference>
<reference evidence="3" key="1">
    <citation type="submission" date="2021-10" db="EMBL/GenBank/DDBJ databases">
        <authorList>
            <person name="Piombo E."/>
        </authorList>
    </citation>
    <scope>NUCLEOTIDE SEQUENCE</scope>
</reference>
<dbReference type="EMBL" id="CABFNO020001546">
    <property type="protein sequence ID" value="CAG9997589.1"/>
    <property type="molecule type" value="Genomic_DNA"/>
</dbReference>
<accession>A0A9N9URH2</accession>
<feature type="region of interest" description="Disordered" evidence="1">
    <location>
        <begin position="298"/>
        <end position="320"/>
    </location>
</feature>
<evidence type="ECO:0000259" key="2">
    <source>
        <dbReference type="PROSITE" id="PS50146"/>
    </source>
</evidence>